<gene>
    <name evidence="2" type="ORF">AVDCRST_MAG11-4194</name>
</gene>
<sequence length="321" mass="34829">MSEPRRPTGETATVLRPAVALLRGLRSGLARGVSPLEALAGAGASLPGEARDAIGAAIARLEGDYPEDEWGFDEGFAEAVLPLLELMYDRWWRVNAVGVANVPAHGRALLVANHAGVLPWDATMIATAIMREHPLPRPTRFLVLRWAFELPWLSVAVRRLGGVVASPYNAVRLLEEEELVAVFPEGARGIGKPWSERYRLQRFGRGGFVEIALRTGAPIVPVAVVGSEEIYPKIADAAPLARLIGAPFFPITTTFPALGPLGAIPLPSRWRIDFGEPIETAGYGPDAADDRRLVLELSERVRSDIQERLLSGVFQRGSPFV</sequence>
<dbReference type="PANTHER" id="PTHR22753">
    <property type="entry name" value="TRANSMEMBRANE PROTEIN 68"/>
    <property type="match status" value="1"/>
</dbReference>
<dbReference type="PANTHER" id="PTHR22753:SF14">
    <property type="entry name" value="MONOACYLGLYCEROL_DIACYLGLYCEROL O-ACYLTRANSFERASE"/>
    <property type="match status" value="1"/>
</dbReference>
<dbReference type="PIRSF" id="PIRSF016753">
    <property type="entry name" value="P_lipid/glycerol_ac_tran_prd"/>
    <property type="match status" value="1"/>
</dbReference>
<dbReference type="AlphaFoldDB" id="A0A6J4MKE8"/>
<dbReference type="InterPro" id="IPR002123">
    <property type="entry name" value="Plipid/glycerol_acylTrfase"/>
</dbReference>
<dbReference type="Pfam" id="PF01553">
    <property type="entry name" value="Acyltransferase"/>
    <property type="match status" value="1"/>
</dbReference>
<organism evidence="2">
    <name type="scientific">uncultured Gemmatimonadaceae bacterium</name>
    <dbReference type="NCBI Taxonomy" id="246130"/>
    <lineage>
        <taxon>Bacteria</taxon>
        <taxon>Pseudomonadati</taxon>
        <taxon>Gemmatimonadota</taxon>
        <taxon>Gemmatimonadia</taxon>
        <taxon>Gemmatimonadales</taxon>
        <taxon>Gemmatimonadaceae</taxon>
        <taxon>environmental samples</taxon>
    </lineage>
</organism>
<dbReference type="InterPro" id="IPR016676">
    <property type="entry name" value="P_lipid/glycerol_AcTrfase_prd"/>
</dbReference>
<evidence type="ECO:0000313" key="2">
    <source>
        <dbReference type="EMBL" id="CAA9362137.1"/>
    </source>
</evidence>
<evidence type="ECO:0000259" key="1">
    <source>
        <dbReference type="SMART" id="SM00563"/>
    </source>
</evidence>
<keyword evidence="2" id="KW-0808">Transferase</keyword>
<protein>
    <submittedName>
        <fullName evidence="2">Acyltransferase family protein</fullName>
    </submittedName>
</protein>
<dbReference type="CDD" id="cd07987">
    <property type="entry name" value="LPLAT_MGAT-like"/>
    <property type="match status" value="1"/>
</dbReference>
<name>A0A6J4MKE8_9BACT</name>
<proteinExistence type="predicted"/>
<reference evidence="2" key="1">
    <citation type="submission" date="2020-02" db="EMBL/GenBank/DDBJ databases">
        <authorList>
            <person name="Meier V. D."/>
        </authorList>
    </citation>
    <scope>NUCLEOTIDE SEQUENCE</scope>
    <source>
        <strain evidence="2">AVDCRST_MAG11</strain>
    </source>
</reference>
<feature type="domain" description="Phospholipid/glycerol acyltransferase" evidence="1">
    <location>
        <begin position="108"/>
        <end position="227"/>
    </location>
</feature>
<dbReference type="SMART" id="SM00563">
    <property type="entry name" value="PlsC"/>
    <property type="match status" value="1"/>
</dbReference>
<dbReference type="SUPFAM" id="SSF69593">
    <property type="entry name" value="Glycerol-3-phosphate (1)-acyltransferase"/>
    <property type="match status" value="1"/>
</dbReference>
<dbReference type="GO" id="GO:0016020">
    <property type="term" value="C:membrane"/>
    <property type="evidence" value="ECO:0007669"/>
    <property type="project" value="TreeGrafter"/>
</dbReference>
<accession>A0A6J4MKE8</accession>
<dbReference type="GO" id="GO:0016746">
    <property type="term" value="F:acyltransferase activity"/>
    <property type="evidence" value="ECO:0007669"/>
    <property type="project" value="UniProtKB-KW"/>
</dbReference>
<dbReference type="EMBL" id="CADCTU010000898">
    <property type="protein sequence ID" value="CAA9362137.1"/>
    <property type="molecule type" value="Genomic_DNA"/>
</dbReference>
<keyword evidence="2" id="KW-0012">Acyltransferase</keyword>